<evidence type="ECO:0000256" key="1">
    <source>
        <dbReference type="SAM" id="MobiDB-lite"/>
    </source>
</evidence>
<dbReference type="OrthoDB" id="6499155at2759"/>
<keyword evidence="3" id="KW-1185">Reference proteome</keyword>
<feature type="compositionally biased region" description="Low complexity" evidence="1">
    <location>
        <begin position="163"/>
        <end position="174"/>
    </location>
</feature>
<dbReference type="AlphaFoldDB" id="A0A4Z2HI77"/>
<feature type="compositionally biased region" description="Polar residues" evidence="1">
    <location>
        <begin position="59"/>
        <end position="68"/>
    </location>
</feature>
<evidence type="ECO:0000313" key="2">
    <source>
        <dbReference type="EMBL" id="TNN65230.1"/>
    </source>
</evidence>
<proteinExistence type="predicted"/>
<gene>
    <name evidence="2" type="ORF">EYF80_024519</name>
</gene>
<name>A0A4Z2HI77_9TELE</name>
<feature type="region of interest" description="Disordered" evidence="1">
    <location>
        <begin position="1"/>
        <end position="185"/>
    </location>
</feature>
<protein>
    <submittedName>
        <fullName evidence="2">Uncharacterized protein</fullName>
    </submittedName>
</protein>
<sequence>MSKQKSFAKSPILPDAAPRDLGSHCEPPADEQLDPQDLNPFSFRQFLRSKNQDQDPEQDLSQVVQLQSAAEEEDEDEGGHDMSLTFDPEEEAEDRWGRSLKSGVASMSFFCTEEEETRTSREEEQQGKEQQGKEQQGKQQEVQKKEKQEEQLDVTRPPLLEQSSPAAGARSSSPLVQTVRNKKEPAETEMIAPVEVLRDRRVKERDRQVRQTDRQTDRLDLRSRDLHEDHDILQPAADDDLLLFTSGCLIQRSSVKRPRLKQLHLLRSKATSFTKQPAGGEHIASDLNFGPVNPVQVNSVQGYPAQWLFVGIQVLPEGVEEPGSSAPNLLQSVVNCLSEGGLTALGVFDMLIQTVLQGGAHRLQPADRPTLTKGPTGLRADLKPVVTDVVLHVGQTPADLLLLAAQGALQLLQLHPAGGQRTRDLHLLFVALRGVQSRLQSLLTALLTQCTQLVVQVHLLALTTQQQNIMGDTHLCVVEAVLKVQPEERLLLQVLLLEEQQQAGGAATVRQERMVQHLRHGQR</sequence>
<comment type="caution">
    <text evidence="2">The sequence shown here is derived from an EMBL/GenBank/DDBJ whole genome shotgun (WGS) entry which is preliminary data.</text>
</comment>
<dbReference type="EMBL" id="SRLO01000238">
    <property type="protein sequence ID" value="TNN65230.1"/>
    <property type="molecule type" value="Genomic_DNA"/>
</dbReference>
<dbReference type="Proteomes" id="UP000314294">
    <property type="component" value="Unassembled WGS sequence"/>
</dbReference>
<accession>A0A4Z2HI77</accession>
<organism evidence="2 3">
    <name type="scientific">Liparis tanakae</name>
    <name type="common">Tanaka's snailfish</name>
    <dbReference type="NCBI Taxonomy" id="230148"/>
    <lineage>
        <taxon>Eukaryota</taxon>
        <taxon>Metazoa</taxon>
        <taxon>Chordata</taxon>
        <taxon>Craniata</taxon>
        <taxon>Vertebrata</taxon>
        <taxon>Euteleostomi</taxon>
        <taxon>Actinopterygii</taxon>
        <taxon>Neopterygii</taxon>
        <taxon>Teleostei</taxon>
        <taxon>Neoteleostei</taxon>
        <taxon>Acanthomorphata</taxon>
        <taxon>Eupercaria</taxon>
        <taxon>Perciformes</taxon>
        <taxon>Cottioidei</taxon>
        <taxon>Cottales</taxon>
        <taxon>Liparidae</taxon>
        <taxon>Liparis</taxon>
    </lineage>
</organism>
<feature type="compositionally biased region" description="Basic and acidic residues" evidence="1">
    <location>
        <begin position="117"/>
        <end position="150"/>
    </location>
</feature>
<evidence type="ECO:0000313" key="3">
    <source>
        <dbReference type="Proteomes" id="UP000314294"/>
    </source>
</evidence>
<reference evidence="2 3" key="1">
    <citation type="submission" date="2019-03" db="EMBL/GenBank/DDBJ databases">
        <title>First draft genome of Liparis tanakae, snailfish: a comprehensive survey of snailfish specific genes.</title>
        <authorList>
            <person name="Kim W."/>
            <person name="Song I."/>
            <person name="Jeong J.-H."/>
            <person name="Kim D."/>
            <person name="Kim S."/>
            <person name="Ryu S."/>
            <person name="Song J.Y."/>
            <person name="Lee S.K."/>
        </authorList>
    </citation>
    <scope>NUCLEOTIDE SEQUENCE [LARGE SCALE GENOMIC DNA]</scope>
    <source>
        <tissue evidence="2">Muscle</tissue>
    </source>
</reference>